<accession>A0A1G4JCP9</accession>
<gene>
    <name evidence="2" type="ORF">LADA_0E06480G</name>
</gene>
<keyword evidence="1" id="KW-0812">Transmembrane</keyword>
<sequence>MRFKQSVTIVFFTLLLGAGLLSFFVILSGGRRTGVLREFYWLEAETDGFNDAPSTTRWFNYDWCGIDSGQLQNCSSTQAAKAFSPQDNFGESSTLPSAFLKDRNTYYYLSRVAWAMLLIGLFYEVCALVPVLISIFSSSLMASFLAVLSLWLAWFFVTLSACLYTGCYVKARNVFSDGGRHAKLGAKNFGLIWTSVALLLACAIWSSVVATFYGMRRLSRNDQEHRHYGLESGVSSDSYGGDKTTLETRDHGAQNGSKFKVFKLWKTRRGPNDAHNTSLAADPQFTASEYDDNRVQIDRSA</sequence>
<keyword evidence="1" id="KW-1133">Transmembrane helix</keyword>
<evidence type="ECO:0000313" key="3">
    <source>
        <dbReference type="Proteomes" id="UP000190274"/>
    </source>
</evidence>
<dbReference type="GO" id="GO:0005886">
    <property type="term" value="C:plasma membrane"/>
    <property type="evidence" value="ECO:0007669"/>
    <property type="project" value="InterPro"/>
</dbReference>
<dbReference type="GO" id="GO:0032185">
    <property type="term" value="P:septin cytoskeleton organization"/>
    <property type="evidence" value="ECO:0007669"/>
    <property type="project" value="TreeGrafter"/>
</dbReference>
<feature type="transmembrane region" description="Helical" evidence="1">
    <location>
        <begin position="142"/>
        <end position="169"/>
    </location>
</feature>
<protein>
    <submittedName>
        <fullName evidence="2">LADA_0E06480g1_1</fullName>
    </submittedName>
</protein>
<dbReference type="Pfam" id="PF06687">
    <property type="entry name" value="SUR7"/>
    <property type="match status" value="1"/>
</dbReference>
<feature type="transmembrane region" description="Helical" evidence="1">
    <location>
        <begin position="6"/>
        <end position="27"/>
    </location>
</feature>
<dbReference type="PANTHER" id="PTHR36414:SF3">
    <property type="entry name" value="SUR7 FAMILY PROTEIN FMP45"/>
    <property type="match status" value="1"/>
</dbReference>
<dbReference type="GO" id="GO:0031505">
    <property type="term" value="P:fungal-type cell wall organization"/>
    <property type="evidence" value="ECO:0007669"/>
    <property type="project" value="TreeGrafter"/>
</dbReference>
<dbReference type="PANTHER" id="PTHR36414">
    <property type="entry name" value="PROTEIN SUR7"/>
    <property type="match status" value="1"/>
</dbReference>
<evidence type="ECO:0000313" key="2">
    <source>
        <dbReference type="EMBL" id="SCU87839.1"/>
    </source>
</evidence>
<dbReference type="STRING" id="1266660.A0A1G4JCP9"/>
<feature type="transmembrane region" description="Helical" evidence="1">
    <location>
        <begin position="112"/>
        <end position="136"/>
    </location>
</feature>
<reference evidence="3" key="1">
    <citation type="submission" date="2016-03" db="EMBL/GenBank/DDBJ databases">
        <authorList>
            <person name="Devillers H."/>
        </authorList>
    </citation>
    <scope>NUCLEOTIDE SEQUENCE [LARGE SCALE GENOMIC DNA]</scope>
</reference>
<dbReference type="OrthoDB" id="5419460at2759"/>
<organism evidence="2 3">
    <name type="scientific">Lachancea dasiensis</name>
    <dbReference type="NCBI Taxonomy" id="1072105"/>
    <lineage>
        <taxon>Eukaryota</taxon>
        <taxon>Fungi</taxon>
        <taxon>Dikarya</taxon>
        <taxon>Ascomycota</taxon>
        <taxon>Saccharomycotina</taxon>
        <taxon>Saccharomycetes</taxon>
        <taxon>Saccharomycetales</taxon>
        <taxon>Saccharomycetaceae</taxon>
        <taxon>Lachancea</taxon>
    </lineage>
</organism>
<proteinExistence type="predicted"/>
<keyword evidence="3" id="KW-1185">Reference proteome</keyword>
<dbReference type="GO" id="GO:0005938">
    <property type="term" value="C:cell cortex"/>
    <property type="evidence" value="ECO:0007669"/>
    <property type="project" value="TreeGrafter"/>
</dbReference>
<dbReference type="GO" id="GO:0045121">
    <property type="term" value="C:membrane raft"/>
    <property type="evidence" value="ECO:0007669"/>
    <property type="project" value="TreeGrafter"/>
</dbReference>
<dbReference type="InterPro" id="IPR009571">
    <property type="entry name" value="SUR7/Rim9-like_fungi"/>
</dbReference>
<name>A0A1G4JCP9_9SACH</name>
<dbReference type="GO" id="GO:0030866">
    <property type="term" value="P:cortical actin cytoskeleton organization"/>
    <property type="evidence" value="ECO:0007669"/>
    <property type="project" value="TreeGrafter"/>
</dbReference>
<dbReference type="GO" id="GO:0006897">
    <property type="term" value="P:endocytosis"/>
    <property type="evidence" value="ECO:0007669"/>
    <property type="project" value="TreeGrafter"/>
</dbReference>
<evidence type="ECO:0000256" key="1">
    <source>
        <dbReference type="SAM" id="Phobius"/>
    </source>
</evidence>
<dbReference type="EMBL" id="LT598455">
    <property type="protein sequence ID" value="SCU87839.1"/>
    <property type="molecule type" value="Genomic_DNA"/>
</dbReference>
<feature type="transmembrane region" description="Helical" evidence="1">
    <location>
        <begin position="190"/>
        <end position="215"/>
    </location>
</feature>
<dbReference type="Proteomes" id="UP000190274">
    <property type="component" value="Chromosome E"/>
</dbReference>
<dbReference type="AlphaFoldDB" id="A0A1G4JCP9"/>
<keyword evidence="1" id="KW-0472">Membrane</keyword>